<feature type="region of interest" description="Disordered" evidence="1">
    <location>
        <begin position="358"/>
        <end position="471"/>
    </location>
</feature>
<protein>
    <submittedName>
        <fullName evidence="2">Uncharacterized protein</fullName>
    </submittedName>
</protein>
<reference evidence="2 3" key="1">
    <citation type="submission" date="2018-04" db="EMBL/GenBank/DDBJ databases">
        <authorList>
            <person name="Zhang X."/>
            <person name="Yuan J."/>
            <person name="Li F."/>
            <person name="Xiang J."/>
        </authorList>
    </citation>
    <scope>NUCLEOTIDE SEQUENCE [LARGE SCALE GENOMIC DNA]</scope>
    <source>
        <tissue evidence="2">Muscle</tissue>
    </source>
</reference>
<dbReference type="Proteomes" id="UP000283509">
    <property type="component" value="Unassembled WGS sequence"/>
</dbReference>
<keyword evidence="3" id="KW-1185">Reference proteome</keyword>
<comment type="caution">
    <text evidence="2">The sequence shown here is derived from an EMBL/GenBank/DDBJ whole genome shotgun (WGS) entry which is preliminary data.</text>
</comment>
<feature type="compositionally biased region" description="Low complexity" evidence="1">
    <location>
        <begin position="685"/>
        <end position="700"/>
    </location>
</feature>
<name>A0A3R7PGL7_PENVA</name>
<feature type="compositionally biased region" description="Basic and acidic residues" evidence="1">
    <location>
        <begin position="210"/>
        <end position="238"/>
    </location>
</feature>
<feature type="compositionally biased region" description="Pro residues" evidence="1">
    <location>
        <begin position="387"/>
        <end position="396"/>
    </location>
</feature>
<gene>
    <name evidence="2" type="ORF">C7M84_016132</name>
</gene>
<feature type="compositionally biased region" description="Basic residues" evidence="1">
    <location>
        <begin position="57"/>
        <end position="81"/>
    </location>
</feature>
<organism evidence="2 3">
    <name type="scientific">Penaeus vannamei</name>
    <name type="common">Whiteleg shrimp</name>
    <name type="synonym">Litopenaeus vannamei</name>
    <dbReference type="NCBI Taxonomy" id="6689"/>
    <lineage>
        <taxon>Eukaryota</taxon>
        <taxon>Metazoa</taxon>
        <taxon>Ecdysozoa</taxon>
        <taxon>Arthropoda</taxon>
        <taxon>Crustacea</taxon>
        <taxon>Multicrustacea</taxon>
        <taxon>Malacostraca</taxon>
        <taxon>Eumalacostraca</taxon>
        <taxon>Eucarida</taxon>
        <taxon>Decapoda</taxon>
        <taxon>Dendrobranchiata</taxon>
        <taxon>Penaeoidea</taxon>
        <taxon>Penaeidae</taxon>
        <taxon>Penaeus</taxon>
    </lineage>
</organism>
<sequence>MKTSGSTEYWTCSECTCSGSSTYYTCPECRQLQDLFTTDDTRPPSEVDLPLDEILRRRSRSRSKSGSKEKAKRRSRSRSRSRSISQGKDTPDKKVAAITIVAKVRRDAPQDHPDAIERASRSRSRSKSLTREIVASFKEFRDKVTRGRSRSKSRERQEETEDESALPPQPSGTDAAAQEPVPNGDVRIPVQVQTVPQEAPPPPPPGTQEKAWKEVSSEKVTTRVVLHEGDGRGDRTLTLEKITSFRKPEEDVAATDTQRDSIRWTSPPSTSAADSSSQRPSATAQPVVVAAPELCDSALSSVGAPQLTHIAITPQPGHTPPSPESHLHTQSVEVLQQDHPACQPLSAPAAVDTLSQEDYAGTQVENGQETVVGHVPVTSILDSEYKPPSPPSPPLEEPSEASKIGEDKDLLVDESDLKGQSKPSYKSNAECDLTSAEPELNLDDLPPPRPPTPTEVDEIPPPRPPGPHEVYESVIPNVCSPVYDIPPPRPVPPAALKITPATPPVIDEVPPPRPPEPLDAYEDGVGPLACDIPPPRPQPPSTLEVSPLPPPLSSLDDTFEDEVFEHAPPRPDPPSDDADDEREMTPPRPEPPLEYDIAFPPRPSLPTIHESSPSPSDLSPTKRTTDNIQKETTPPWPEPPVMTQFTPPRPTETDMMAQLSPPLPPPPRVEDEKPAAKPVPVEVLPDTSSPSDQPYTSSSPEKSGTSPEKESDFEAGAIPPPPSGPQPVEAATAGDPTSPRPLGLPPPFPRPVEDEDELMRKMRKVRHLAASSSSRGASPNTAKIEAKTDFSEICFADVHTEVVLLIIRRDSAAVACATPSERANDAPRATFLNACAARDSSCSAGEYYCPFSGLPQIPTTLRAPHLDLLTGPCQIARAEKGPQSGIITNAMTYPSPALSSAPSVRGRQPPSSCSCQRV</sequence>
<feature type="region of interest" description="Disordered" evidence="1">
    <location>
        <begin position="311"/>
        <end position="332"/>
    </location>
</feature>
<proteinExistence type="predicted"/>
<accession>A0A3R7PGL7</accession>
<feature type="compositionally biased region" description="Pro residues" evidence="1">
    <location>
        <begin position="445"/>
        <end position="467"/>
    </location>
</feature>
<dbReference type="OrthoDB" id="2152335at2759"/>
<feature type="region of interest" description="Disordered" evidence="1">
    <location>
        <begin position="494"/>
        <end position="753"/>
    </location>
</feature>
<dbReference type="AlphaFoldDB" id="A0A3R7PGL7"/>
<evidence type="ECO:0000313" key="2">
    <source>
        <dbReference type="EMBL" id="ROT65897.1"/>
    </source>
</evidence>
<feature type="compositionally biased region" description="Basic and acidic residues" evidence="1">
    <location>
        <begin position="403"/>
        <end position="419"/>
    </location>
</feature>
<feature type="compositionally biased region" description="Low complexity" evidence="1">
    <location>
        <begin position="266"/>
        <end position="282"/>
    </location>
</feature>
<feature type="compositionally biased region" description="Polar residues" evidence="1">
    <location>
        <begin position="609"/>
        <end position="622"/>
    </location>
</feature>
<evidence type="ECO:0000256" key="1">
    <source>
        <dbReference type="SAM" id="MobiDB-lite"/>
    </source>
</evidence>
<feature type="compositionally biased region" description="Basic and acidic residues" evidence="1">
    <location>
        <begin position="104"/>
        <end position="120"/>
    </location>
</feature>
<dbReference type="EMBL" id="QCYY01003018">
    <property type="protein sequence ID" value="ROT65897.1"/>
    <property type="molecule type" value="Genomic_DNA"/>
</dbReference>
<evidence type="ECO:0000313" key="3">
    <source>
        <dbReference type="Proteomes" id="UP000283509"/>
    </source>
</evidence>
<feature type="compositionally biased region" description="Pro residues" evidence="1">
    <location>
        <begin position="738"/>
        <end position="750"/>
    </location>
</feature>
<feature type="region of interest" description="Disordered" evidence="1">
    <location>
        <begin position="35"/>
        <end position="285"/>
    </location>
</feature>
<reference evidence="2 3" key="2">
    <citation type="submission" date="2019-01" db="EMBL/GenBank/DDBJ databases">
        <title>The decoding of complex shrimp genome reveals the adaptation for benthos swimmer, frequently molting mechanism and breeding impact on genome.</title>
        <authorList>
            <person name="Sun Y."/>
            <person name="Gao Y."/>
            <person name="Yu Y."/>
        </authorList>
    </citation>
    <scope>NUCLEOTIDE SEQUENCE [LARGE SCALE GENOMIC DNA]</scope>
    <source>
        <tissue evidence="2">Muscle</tissue>
    </source>
</reference>